<accession>A0A381PQ10</accession>
<dbReference type="SUPFAM" id="SSF48498">
    <property type="entry name" value="Tetracyclin repressor-like, C-terminal domain"/>
    <property type="match status" value="1"/>
</dbReference>
<gene>
    <name evidence="3" type="ORF">METZ01_LOCUS21989</name>
</gene>
<dbReference type="Pfam" id="PF00440">
    <property type="entry name" value="TetR_N"/>
    <property type="match status" value="1"/>
</dbReference>
<evidence type="ECO:0000256" key="1">
    <source>
        <dbReference type="ARBA" id="ARBA00023125"/>
    </source>
</evidence>
<dbReference type="InterPro" id="IPR001647">
    <property type="entry name" value="HTH_TetR"/>
</dbReference>
<evidence type="ECO:0000313" key="3">
    <source>
        <dbReference type="EMBL" id="SUZ69135.1"/>
    </source>
</evidence>
<keyword evidence="1" id="KW-0238">DNA-binding</keyword>
<dbReference type="PANTHER" id="PTHR30328:SF54">
    <property type="entry name" value="HTH-TYPE TRANSCRIPTIONAL REPRESSOR SCO4008"/>
    <property type="match status" value="1"/>
</dbReference>
<protein>
    <recommendedName>
        <fullName evidence="2">HTH tetR-type domain-containing protein</fullName>
    </recommendedName>
</protein>
<dbReference type="EMBL" id="UINC01001053">
    <property type="protein sequence ID" value="SUZ69135.1"/>
    <property type="molecule type" value="Genomic_DNA"/>
</dbReference>
<dbReference type="PANTHER" id="PTHR30328">
    <property type="entry name" value="TRANSCRIPTIONAL REPRESSOR"/>
    <property type="match status" value="1"/>
</dbReference>
<evidence type="ECO:0000259" key="2">
    <source>
        <dbReference type="PROSITE" id="PS50977"/>
    </source>
</evidence>
<dbReference type="InterPro" id="IPR036271">
    <property type="entry name" value="Tet_transcr_reg_TetR-rel_C_sf"/>
</dbReference>
<organism evidence="3">
    <name type="scientific">marine metagenome</name>
    <dbReference type="NCBI Taxonomy" id="408172"/>
    <lineage>
        <taxon>unclassified sequences</taxon>
        <taxon>metagenomes</taxon>
        <taxon>ecological metagenomes</taxon>
    </lineage>
</organism>
<reference evidence="3" key="1">
    <citation type="submission" date="2018-05" db="EMBL/GenBank/DDBJ databases">
        <authorList>
            <person name="Lanie J.A."/>
            <person name="Ng W.-L."/>
            <person name="Kazmierczak K.M."/>
            <person name="Andrzejewski T.M."/>
            <person name="Davidsen T.M."/>
            <person name="Wayne K.J."/>
            <person name="Tettelin H."/>
            <person name="Glass J.I."/>
            <person name="Rusch D."/>
            <person name="Podicherti R."/>
            <person name="Tsui H.-C.T."/>
            <person name="Winkler M.E."/>
        </authorList>
    </citation>
    <scope>NUCLEOTIDE SEQUENCE</scope>
</reference>
<dbReference type="InterPro" id="IPR039536">
    <property type="entry name" value="TetR_C_Proteobacteria"/>
</dbReference>
<dbReference type="GO" id="GO:0003677">
    <property type="term" value="F:DNA binding"/>
    <property type="evidence" value="ECO:0007669"/>
    <property type="project" value="UniProtKB-KW"/>
</dbReference>
<proteinExistence type="predicted"/>
<dbReference type="PRINTS" id="PR00455">
    <property type="entry name" value="HTHTETR"/>
</dbReference>
<feature type="domain" description="HTH tetR-type" evidence="2">
    <location>
        <begin position="11"/>
        <end position="71"/>
    </location>
</feature>
<name>A0A381PQ10_9ZZZZ</name>
<sequence length="205" mass="23463">MEKPSFKRRKESRPAEITAAAIEEFSLNGYESTRVIDIARRANISKGLLYLYFKTKEELFKSVIRGFISPHIEELGSSIEESNLSSEEFLRGPYLNFIKQIPKSKIRVIVRLMIAEGPKYPDLVAYYWENVASKGLALLQQIINKGVKDGEFNETCLEKFPQLLFSPVVLSVIWTIIFKNQQDLDTDAMLEAHVNFLIDAITVNK</sequence>
<dbReference type="InterPro" id="IPR009057">
    <property type="entry name" value="Homeodomain-like_sf"/>
</dbReference>
<dbReference type="Pfam" id="PF14246">
    <property type="entry name" value="TetR_C_7"/>
    <property type="match status" value="1"/>
</dbReference>
<dbReference type="PROSITE" id="PS50977">
    <property type="entry name" value="HTH_TETR_2"/>
    <property type="match status" value="1"/>
</dbReference>
<dbReference type="Gene3D" id="1.10.357.10">
    <property type="entry name" value="Tetracycline Repressor, domain 2"/>
    <property type="match status" value="1"/>
</dbReference>
<dbReference type="SUPFAM" id="SSF46689">
    <property type="entry name" value="Homeodomain-like"/>
    <property type="match status" value="1"/>
</dbReference>
<dbReference type="InterPro" id="IPR050109">
    <property type="entry name" value="HTH-type_TetR-like_transc_reg"/>
</dbReference>
<dbReference type="AlphaFoldDB" id="A0A381PQ10"/>